<organism evidence="3 4">
    <name type="scientific">Galerina marginata (strain CBS 339.88)</name>
    <dbReference type="NCBI Taxonomy" id="685588"/>
    <lineage>
        <taxon>Eukaryota</taxon>
        <taxon>Fungi</taxon>
        <taxon>Dikarya</taxon>
        <taxon>Basidiomycota</taxon>
        <taxon>Agaricomycotina</taxon>
        <taxon>Agaricomycetes</taxon>
        <taxon>Agaricomycetidae</taxon>
        <taxon>Agaricales</taxon>
        <taxon>Agaricineae</taxon>
        <taxon>Strophariaceae</taxon>
        <taxon>Galerina</taxon>
    </lineage>
</organism>
<dbReference type="HOGENOM" id="CLU_380368_0_0_1"/>
<feature type="compositionally biased region" description="Basic and acidic residues" evidence="1">
    <location>
        <begin position="457"/>
        <end position="469"/>
    </location>
</feature>
<feature type="compositionally biased region" description="Low complexity" evidence="1">
    <location>
        <begin position="316"/>
        <end position="336"/>
    </location>
</feature>
<feature type="region of interest" description="Disordered" evidence="1">
    <location>
        <begin position="316"/>
        <end position="382"/>
    </location>
</feature>
<evidence type="ECO:0000313" key="3">
    <source>
        <dbReference type="EMBL" id="KDR72810.1"/>
    </source>
</evidence>
<protein>
    <submittedName>
        <fullName evidence="3">Uncharacterized protein</fullName>
    </submittedName>
</protein>
<accession>A0A067SPD7</accession>
<feature type="region of interest" description="Disordered" evidence="1">
    <location>
        <begin position="446"/>
        <end position="469"/>
    </location>
</feature>
<reference evidence="4" key="1">
    <citation type="journal article" date="2014" name="Proc. Natl. Acad. Sci. U.S.A.">
        <title>Extensive sampling of basidiomycete genomes demonstrates inadequacy of the white-rot/brown-rot paradigm for wood decay fungi.</title>
        <authorList>
            <person name="Riley R."/>
            <person name="Salamov A.A."/>
            <person name="Brown D.W."/>
            <person name="Nagy L.G."/>
            <person name="Floudas D."/>
            <person name="Held B.W."/>
            <person name="Levasseur A."/>
            <person name="Lombard V."/>
            <person name="Morin E."/>
            <person name="Otillar R."/>
            <person name="Lindquist E.A."/>
            <person name="Sun H."/>
            <person name="LaButti K.M."/>
            <person name="Schmutz J."/>
            <person name="Jabbour D."/>
            <person name="Luo H."/>
            <person name="Baker S.E."/>
            <person name="Pisabarro A.G."/>
            <person name="Walton J.D."/>
            <person name="Blanchette R.A."/>
            <person name="Henrissat B."/>
            <person name="Martin F."/>
            <person name="Cullen D."/>
            <person name="Hibbett D.S."/>
            <person name="Grigoriev I.V."/>
        </authorList>
    </citation>
    <scope>NUCLEOTIDE SEQUENCE [LARGE SCALE GENOMIC DNA]</scope>
    <source>
        <strain evidence="4">CBS 339.88</strain>
    </source>
</reference>
<feature type="chain" id="PRO_5001646088" evidence="2">
    <location>
        <begin position="35"/>
        <end position="728"/>
    </location>
</feature>
<dbReference type="AlphaFoldDB" id="A0A067SPD7"/>
<dbReference type="OrthoDB" id="3070706at2759"/>
<evidence type="ECO:0000313" key="4">
    <source>
        <dbReference type="Proteomes" id="UP000027222"/>
    </source>
</evidence>
<dbReference type="EMBL" id="KL142387">
    <property type="protein sequence ID" value="KDR72810.1"/>
    <property type="molecule type" value="Genomic_DNA"/>
</dbReference>
<keyword evidence="2" id="KW-0732">Signal</keyword>
<evidence type="ECO:0000256" key="1">
    <source>
        <dbReference type="SAM" id="MobiDB-lite"/>
    </source>
</evidence>
<name>A0A067SPD7_GALM3</name>
<evidence type="ECO:0000256" key="2">
    <source>
        <dbReference type="SAM" id="SignalP"/>
    </source>
</evidence>
<feature type="signal peptide" evidence="2">
    <location>
        <begin position="1"/>
        <end position="34"/>
    </location>
</feature>
<dbReference type="Proteomes" id="UP000027222">
    <property type="component" value="Unassembled WGS sequence"/>
</dbReference>
<feature type="compositionally biased region" description="Polar residues" evidence="1">
    <location>
        <begin position="368"/>
        <end position="377"/>
    </location>
</feature>
<sequence>MADMHTFFTCIPHFFRVLWASFFGFLSSKHSVDGEACDIETGIPSSAALKESVAGDINLDIEAAAGLLVSPKDDFVDIDLKAASDPSSRGTRPTRPSCRDPVKSRIVNSALKQVQDKTIGEYNDCGQYLYLESLLPLGVVKPVVVTPGTVTAVACSVRIEYYDGPVIKPSALRLKRLNPISALPISGPIEALRSLAEERSRIQIGYTRSRPKQKQRAVQFGNLSCLPFIFHTQTVSALPVRETSYTDAPERRHKNTRAKKRRESLFDILDQFPAPPTYVPPVPPVAATPAPACGPPIENFDQVDLLYGACQSPAVSEKSASSSDSDSVLISGSASDDTAQTSAPGTPDTDEFFFSVSGATNAKADGPDTQSPQSVTNFDDAFPSMPSERGFLRLEGMELVPKGLPEPVQPMEVPVPPDFFATKESLPFFAELKDVANHYEDLSDGFTDAGSGDGDGFEGRNSREDSCHDSKPSFCDAVGNSQMYEPGFAADDLHTQVESQSFDSNQRPDFDNETIAHCQAKALFGKSVAPLRIVKKSKPRYSVDAEGIHWRESERWEESMDKVLKAFREAETDDDDFRDLFYRSSASFSQSSLVDRREQETECDCSISDSDAVPESQEDRTRRFNESFDSIEKSVEEILAVLGLPDPIAVTTDEPASVSLSGGMIIKKFALDDVKPAPLPVHRVDVLGHHYEDPYTWIAMTDDDDSKNESEGEHNQWSDMLELNAYLE</sequence>
<gene>
    <name evidence="3" type="ORF">GALMADRAFT_228503</name>
</gene>
<proteinExistence type="predicted"/>
<keyword evidence="4" id="KW-1185">Reference proteome</keyword>